<evidence type="ECO:0000313" key="2">
    <source>
        <dbReference type="EMBL" id="TYK04287.1"/>
    </source>
</evidence>
<gene>
    <name evidence="2" type="ORF">E5676_scaffold527G00120</name>
</gene>
<keyword evidence="1" id="KW-0472">Membrane</keyword>
<protein>
    <submittedName>
        <fullName evidence="2">Uncharacterized protein</fullName>
    </submittedName>
</protein>
<comment type="caution">
    <text evidence="2">The sequence shown here is derived from an EMBL/GenBank/DDBJ whole genome shotgun (WGS) entry which is preliminary data.</text>
</comment>
<keyword evidence="1" id="KW-0812">Transmembrane</keyword>
<dbReference type="EMBL" id="SSTD01014408">
    <property type="protein sequence ID" value="TYK04287.1"/>
    <property type="molecule type" value="Genomic_DNA"/>
</dbReference>
<accession>A0A5D3BXN9</accession>
<organism evidence="2 3">
    <name type="scientific">Cucumis melo var. makuwa</name>
    <name type="common">Oriental melon</name>
    <dbReference type="NCBI Taxonomy" id="1194695"/>
    <lineage>
        <taxon>Eukaryota</taxon>
        <taxon>Viridiplantae</taxon>
        <taxon>Streptophyta</taxon>
        <taxon>Embryophyta</taxon>
        <taxon>Tracheophyta</taxon>
        <taxon>Spermatophyta</taxon>
        <taxon>Magnoliopsida</taxon>
        <taxon>eudicotyledons</taxon>
        <taxon>Gunneridae</taxon>
        <taxon>Pentapetalae</taxon>
        <taxon>rosids</taxon>
        <taxon>fabids</taxon>
        <taxon>Cucurbitales</taxon>
        <taxon>Cucurbitaceae</taxon>
        <taxon>Benincaseae</taxon>
        <taxon>Cucumis</taxon>
    </lineage>
</organism>
<evidence type="ECO:0000256" key="1">
    <source>
        <dbReference type="SAM" id="Phobius"/>
    </source>
</evidence>
<dbReference type="AlphaFoldDB" id="A0A5D3BXN9"/>
<dbReference type="Proteomes" id="UP000321947">
    <property type="component" value="Unassembled WGS sequence"/>
</dbReference>
<proteinExistence type="predicted"/>
<name>A0A5D3BXN9_CUCMM</name>
<keyword evidence="1" id="KW-1133">Transmembrane helix</keyword>
<evidence type="ECO:0000313" key="3">
    <source>
        <dbReference type="Proteomes" id="UP000321947"/>
    </source>
</evidence>
<sequence>MPNSFGSLTDLGKGDDWALAMVDDMPPPLQVVILGVFLACLVTPRVTLVATVAIGLAIFRWHLKAFSGAPVPNGMREFGIAIREVDLVKPSVQVKEIGYLLGLA</sequence>
<feature type="transmembrane region" description="Helical" evidence="1">
    <location>
        <begin position="31"/>
        <end position="59"/>
    </location>
</feature>
<reference evidence="2 3" key="1">
    <citation type="submission" date="2019-08" db="EMBL/GenBank/DDBJ databases">
        <title>Draft genome sequences of two oriental melons (Cucumis melo L. var makuwa).</title>
        <authorList>
            <person name="Kwon S.-Y."/>
        </authorList>
    </citation>
    <scope>NUCLEOTIDE SEQUENCE [LARGE SCALE GENOMIC DNA]</scope>
    <source>
        <strain evidence="3">cv. Chang Bougi</strain>
        <tissue evidence="2">Leaf</tissue>
    </source>
</reference>